<protein>
    <recommendedName>
        <fullName evidence="1">Protein SirB1 N-terminal domain-containing protein</fullName>
    </recommendedName>
</protein>
<comment type="caution">
    <text evidence="2">The sequence shown here is derived from an EMBL/GenBank/DDBJ whole genome shotgun (WGS) entry which is preliminary data.</text>
</comment>
<dbReference type="AlphaFoldDB" id="A0AA38FAT1"/>
<evidence type="ECO:0000313" key="3">
    <source>
        <dbReference type="Proteomes" id="UP000824469"/>
    </source>
</evidence>
<keyword evidence="3" id="KW-1185">Reference proteome</keyword>
<dbReference type="InterPro" id="IPR032698">
    <property type="entry name" value="SirB1_N"/>
</dbReference>
<dbReference type="PANTHER" id="PTHR31350:SF29">
    <property type="entry name" value="PROTEIN SIRB1 N-TERMINAL DOMAIN-CONTAINING PROTEIN"/>
    <property type="match status" value="1"/>
</dbReference>
<evidence type="ECO:0000259" key="1">
    <source>
        <dbReference type="Pfam" id="PF13369"/>
    </source>
</evidence>
<name>A0AA38FAT1_TAXCH</name>
<dbReference type="EMBL" id="JAHRHJ020000011">
    <property type="protein sequence ID" value="KAH9295390.1"/>
    <property type="molecule type" value="Genomic_DNA"/>
</dbReference>
<dbReference type="Proteomes" id="UP000824469">
    <property type="component" value="Unassembled WGS sequence"/>
</dbReference>
<proteinExistence type="predicted"/>
<evidence type="ECO:0000313" key="2">
    <source>
        <dbReference type="EMBL" id="KAH9295390.1"/>
    </source>
</evidence>
<dbReference type="PANTHER" id="PTHR31350">
    <property type="entry name" value="SI:DKEY-261L7.2"/>
    <property type="match status" value="1"/>
</dbReference>
<accession>A0AA38FAT1</accession>
<dbReference type="OMA" id="VWVPSPC"/>
<dbReference type="Pfam" id="PF13369">
    <property type="entry name" value="Transglut_core2"/>
    <property type="match status" value="1"/>
</dbReference>
<feature type="non-terminal residue" evidence="2">
    <location>
        <position position="395"/>
    </location>
</feature>
<gene>
    <name evidence="2" type="ORF">KI387_038978</name>
</gene>
<reference evidence="2 3" key="1">
    <citation type="journal article" date="2021" name="Nat. Plants">
        <title>The Taxus genome provides insights into paclitaxel biosynthesis.</title>
        <authorList>
            <person name="Xiong X."/>
            <person name="Gou J."/>
            <person name="Liao Q."/>
            <person name="Li Y."/>
            <person name="Zhou Q."/>
            <person name="Bi G."/>
            <person name="Li C."/>
            <person name="Du R."/>
            <person name="Wang X."/>
            <person name="Sun T."/>
            <person name="Guo L."/>
            <person name="Liang H."/>
            <person name="Lu P."/>
            <person name="Wu Y."/>
            <person name="Zhang Z."/>
            <person name="Ro D.K."/>
            <person name="Shang Y."/>
            <person name="Huang S."/>
            <person name="Yan J."/>
        </authorList>
    </citation>
    <scope>NUCLEOTIDE SEQUENCE [LARGE SCALE GENOMIC DNA]</scope>
    <source>
        <strain evidence="2">Ta-2019</strain>
    </source>
</reference>
<sequence length="395" mass="44645">MEALFCCRPYVQSSSEFHAINVLQRLHEPTNFRYLRVKRITMCHGATHSPDLKRENCSVLHSTLESCGIDATHARAAREKFIKEVNGMCNSEREVSISKCIKIDLGRAALEIAAEDDALISHSSVSLPVDAYISRLDVLSMEFCRHFLPPRGAPPHIFPMNLERFMYIHKEFKRTPVSIAGDIRGLYLNTVLTRRTGSVIMLALIYAEIVKTVKILGFLDVDIEIDVPHHPTFLPRGYILSDLQGDQGYHKVKGRSHDPPHVLTTQMFLTEILGNLKEIFWPFQYDPNVSGSLFLRAAYAANCGVGPSIVNSESAFEPNSRGVELANAKAAEHRLRRGVWTSTRYGDLRRAVAACERLVLLGVDARELRDYSILLYHCGLYEKSFEYLQLYCSSK</sequence>
<organism evidence="2 3">
    <name type="scientific">Taxus chinensis</name>
    <name type="common">Chinese yew</name>
    <name type="synonym">Taxus wallichiana var. chinensis</name>
    <dbReference type="NCBI Taxonomy" id="29808"/>
    <lineage>
        <taxon>Eukaryota</taxon>
        <taxon>Viridiplantae</taxon>
        <taxon>Streptophyta</taxon>
        <taxon>Embryophyta</taxon>
        <taxon>Tracheophyta</taxon>
        <taxon>Spermatophyta</taxon>
        <taxon>Pinopsida</taxon>
        <taxon>Pinidae</taxon>
        <taxon>Conifers II</taxon>
        <taxon>Cupressales</taxon>
        <taxon>Taxaceae</taxon>
        <taxon>Taxus</taxon>
    </lineage>
</organism>
<feature type="domain" description="Protein SirB1 N-terminal" evidence="1">
    <location>
        <begin position="131"/>
        <end position="214"/>
    </location>
</feature>